<dbReference type="AlphaFoldDB" id="A0AAV7RFI9"/>
<comment type="caution">
    <text evidence="2">The sequence shown here is derived from an EMBL/GenBank/DDBJ whole genome shotgun (WGS) entry which is preliminary data.</text>
</comment>
<organism evidence="2 3">
    <name type="scientific">Pleurodeles waltl</name>
    <name type="common">Iberian ribbed newt</name>
    <dbReference type="NCBI Taxonomy" id="8319"/>
    <lineage>
        <taxon>Eukaryota</taxon>
        <taxon>Metazoa</taxon>
        <taxon>Chordata</taxon>
        <taxon>Craniata</taxon>
        <taxon>Vertebrata</taxon>
        <taxon>Euteleostomi</taxon>
        <taxon>Amphibia</taxon>
        <taxon>Batrachia</taxon>
        <taxon>Caudata</taxon>
        <taxon>Salamandroidea</taxon>
        <taxon>Salamandridae</taxon>
        <taxon>Pleurodelinae</taxon>
        <taxon>Pleurodeles</taxon>
    </lineage>
</organism>
<evidence type="ECO:0000313" key="2">
    <source>
        <dbReference type="EMBL" id="KAJ1151589.1"/>
    </source>
</evidence>
<protein>
    <submittedName>
        <fullName evidence="2">Uncharacterized protein</fullName>
    </submittedName>
</protein>
<feature type="region of interest" description="Disordered" evidence="1">
    <location>
        <begin position="1"/>
        <end position="54"/>
    </location>
</feature>
<dbReference type="EMBL" id="JANPWB010000009">
    <property type="protein sequence ID" value="KAJ1151589.1"/>
    <property type="molecule type" value="Genomic_DNA"/>
</dbReference>
<feature type="compositionally biased region" description="Basic residues" evidence="1">
    <location>
        <begin position="17"/>
        <end position="32"/>
    </location>
</feature>
<reference evidence="2" key="1">
    <citation type="journal article" date="2022" name="bioRxiv">
        <title>Sequencing and chromosome-scale assembly of the giantPleurodeles waltlgenome.</title>
        <authorList>
            <person name="Brown T."/>
            <person name="Elewa A."/>
            <person name="Iarovenko S."/>
            <person name="Subramanian E."/>
            <person name="Araus A.J."/>
            <person name="Petzold A."/>
            <person name="Susuki M."/>
            <person name="Suzuki K.-i.T."/>
            <person name="Hayashi T."/>
            <person name="Toyoda A."/>
            <person name="Oliveira C."/>
            <person name="Osipova E."/>
            <person name="Leigh N.D."/>
            <person name="Simon A."/>
            <person name="Yun M.H."/>
        </authorList>
    </citation>
    <scope>NUCLEOTIDE SEQUENCE</scope>
    <source>
        <strain evidence="2">20211129_DDA</strain>
        <tissue evidence="2">Liver</tissue>
    </source>
</reference>
<dbReference type="Proteomes" id="UP001066276">
    <property type="component" value="Chromosome 5"/>
</dbReference>
<name>A0AAV7RFI9_PLEWA</name>
<accession>A0AAV7RFI9</accession>
<gene>
    <name evidence="2" type="ORF">NDU88_004369</name>
</gene>
<evidence type="ECO:0000313" key="3">
    <source>
        <dbReference type="Proteomes" id="UP001066276"/>
    </source>
</evidence>
<sequence>MVRQTWKGRRAMEEKKKGRKRVVSRAVTKSRKRPESFHWEVSNQGPEVKSGVADAPPSRLWLTRERSVR</sequence>
<keyword evidence="3" id="KW-1185">Reference proteome</keyword>
<proteinExistence type="predicted"/>
<evidence type="ECO:0000256" key="1">
    <source>
        <dbReference type="SAM" id="MobiDB-lite"/>
    </source>
</evidence>